<reference evidence="3" key="1">
    <citation type="submission" date="2014-11" db="EMBL/GenBank/DDBJ databases">
        <authorList>
            <person name="Otto D Thomas"/>
            <person name="Naeem Raeece"/>
        </authorList>
    </citation>
    <scope>NUCLEOTIDE SEQUENCE</scope>
</reference>
<feature type="compositionally biased region" description="Pro residues" evidence="1">
    <location>
        <begin position="16"/>
        <end position="27"/>
    </location>
</feature>
<name>A0A0G4GA24_9ALVE</name>
<dbReference type="FunFam" id="3.60.40.10:FF:000051">
    <property type="entry name" value="Protein phosphatase 2C-like protein"/>
    <property type="match status" value="1"/>
</dbReference>
<dbReference type="InterPro" id="IPR015655">
    <property type="entry name" value="PP2C"/>
</dbReference>
<gene>
    <name evidence="3" type="ORF">Cvel_20823</name>
</gene>
<dbReference type="VEuPathDB" id="CryptoDB:Cvel_20823"/>
<dbReference type="Gene3D" id="3.60.40.10">
    <property type="entry name" value="PPM-type phosphatase domain"/>
    <property type="match status" value="1"/>
</dbReference>
<proteinExistence type="predicted"/>
<dbReference type="InterPro" id="IPR036457">
    <property type="entry name" value="PPM-type-like_dom_sf"/>
</dbReference>
<dbReference type="SUPFAM" id="SSF81606">
    <property type="entry name" value="PP2C-like"/>
    <property type="match status" value="1"/>
</dbReference>
<evidence type="ECO:0000259" key="2">
    <source>
        <dbReference type="PROSITE" id="PS51746"/>
    </source>
</evidence>
<sequence length="618" mass="68199">MRPNPFSPTKKATTSPSPPRGRPPGPGTSPTRPGQTTTAAVRGTSPQGRSPSPGRGAPANGGGAVTRTVQPTRRRLSVMGQMGTGFEADGAVDYAVTDADRQNLKTGRGGIVESYAAKSKVGLVPMNPNKVNQDSHFELEAFAGDPSQYFFCVMDGHGLQGKEVSDMIRRRLPANVQADPQLRTDPKTALTRGYLKTNTELSRSALDISFSGSTTIGVFMRGSTLFSANVGDSRAVLGRLKNGKWTAVALSDDHKPDRPDEKARILKANGRVEAFKGPDGEDIGPPRVWLKHQDAPGLAMARSMGDAVAATVGVIAEPEIQIHELEPEDKFMVLASDGVWEFISNEEVVQYVQAYWQKKDPQAACDFMVSEANRRWRKEEEVIDDTTVIVVFLNVPELKTSHDWKSQEEKVRVAFAKDFKTWRRSFEFTTKFIMTFVEKEEHVLALWVLALLCAFKAFPSLQEEVHLSVGEGKEKADLLEAISVEVTRRKSLDKDTWQNIFLKLERAQYGREDIVKAMKRLKDTICECGAVGYKPDADLKRRALKSMLTKSEWNDSTEKASLKTGNKVSKLSYDEILVHVDTKVDATEDYEITRPVDGCSSSSSPKCNYEFGAAADRS</sequence>
<dbReference type="PROSITE" id="PS51746">
    <property type="entry name" value="PPM_2"/>
    <property type="match status" value="1"/>
</dbReference>
<dbReference type="InterPro" id="IPR001932">
    <property type="entry name" value="PPM-type_phosphatase-like_dom"/>
</dbReference>
<accession>A0A0G4GA24</accession>
<dbReference type="EMBL" id="CDMZ01000998">
    <property type="protein sequence ID" value="CEM25397.1"/>
    <property type="molecule type" value="Genomic_DNA"/>
</dbReference>
<feature type="compositionally biased region" description="Low complexity" evidence="1">
    <location>
        <begin position="28"/>
        <end position="38"/>
    </location>
</feature>
<dbReference type="SMART" id="SM00332">
    <property type="entry name" value="PP2Cc"/>
    <property type="match status" value="1"/>
</dbReference>
<protein>
    <recommendedName>
        <fullName evidence="2">PPM-type phosphatase domain-containing protein</fullName>
    </recommendedName>
</protein>
<dbReference type="PANTHER" id="PTHR47992">
    <property type="entry name" value="PROTEIN PHOSPHATASE"/>
    <property type="match status" value="1"/>
</dbReference>
<dbReference type="PhylomeDB" id="A0A0G4GA24"/>
<dbReference type="GO" id="GO:0004722">
    <property type="term" value="F:protein serine/threonine phosphatase activity"/>
    <property type="evidence" value="ECO:0007669"/>
    <property type="project" value="InterPro"/>
</dbReference>
<dbReference type="Pfam" id="PF00481">
    <property type="entry name" value="PP2C"/>
    <property type="match status" value="1"/>
</dbReference>
<feature type="region of interest" description="Disordered" evidence="1">
    <location>
        <begin position="1"/>
        <end position="73"/>
    </location>
</feature>
<evidence type="ECO:0000313" key="3">
    <source>
        <dbReference type="EMBL" id="CEM25397.1"/>
    </source>
</evidence>
<organism evidence="3">
    <name type="scientific">Chromera velia CCMP2878</name>
    <dbReference type="NCBI Taxonomy" id="1169474"/>
    <lineage>
        <taxon>Eukaryota</taxon>
        <taxon>Sar</taxon>
        <taxon>Alveolata</taxon>
        <taxon>Colpodellida</taxon>
        <taxon>Chromeraceae</taxon>
        <taxon>Chromera</taxon>
    </lineage>
</organism>
<dbReference type="AlphaFoldDB" id="A0A0G4GA24"/>
<evidence type="ECO:0000256" key="1">
    <source>
        <dbReference type="SAM" id="MobiDB-lite"/>
    </source>
</evidence>
<feature type="domain" description="PPM-type phosphatase" evidence="2">
    <location>
        <begin position="114"/>
        <end position="393"/>
    </location>
</feature>
<dbReference type="CDD" id="cd00143">
    <property type="entry name" value="PP2Cc"/>
    <property type="match status" value="1"/>
</dbReference>